<dbReference type="InterPro" id="IPR015433">
    <property type="entry name" value="PI3/4_kinase"/>
</dbReference>
<evidence type="ECO:0000256" key="3">
    <source>
        <dbReference type="ARBA" id="ARBA00022777"/>
    </source>
</evidence>
<dbReference type="SMART" id="SM00312">
    <property type="entry name" value="PX"/>
    <property type="match status" value="1"/>
</dbReference>
<comment type="catalytic activity">
    <reaction evidence="7">
        <text>a 1,2-diacyl-sn-glycero-3-phospho-(1D-myo-inositol 4-phosphate) + ATP = a 1,2-diacyl-sn-glycero-3-phospho-(1D-myo-inositol-3,4-bisphosphate) + ADP + H(+)</text>
        <dbReference type="Rhea" id="RHEA:18373"/>
        <dbReference type="ChEBI" id="CHEBI:15378"/>
        <dbReference type="ChEBI" id="CHEBI:30616"/>
        <dbReference type="ChEBI" id="CHEBI:57658"/>
        <dbReference type="ChEBI" id="CHEBI:58178"/>
        <dbReference type="ChEBI" id="CHEBI:456216"/>
        <dbReference type="EC" id="2.7.1.154"/>
    </reaction>
    <physiologicalReaction direction="left-to-right" evidence="7">
        <dbReference type="Rhea" id="RHEA:18374"/>
    </physiologicalReaction>
</comment>
<proteinExistence type="inferred from homology"/>
<evidence type="ECO:0000313" key="17">
    <source>
        <dbReference type="Proteomes" id="UP000770661"/>
    </source>
</evidence>
<dbReference type="InterPro" id="IPR000008">
    <property type="entry name" value="C2_dom"/>
</dbReference>
<feature type="domain" description="PX" evidence="11">
    <location>
        <begin position="1516"/>
        <end position="1632"/>
    </location>
</feature>
<dbReference type="PANTHER" id="PTHR10048:SF14">
    <property type="entry name" value="LD28067P"/>
    <property type="match status" value="1"/>
</dbReference>
<dbReference type="SUPFAM" id="SSF49562">
    <property type="entry name" value="C2 domain (Calcium/lipid-binding domain, CaLB)"/>
    <property type="match status" value="2"/>
</dbReference>
<dbReference type="Gene3D" id="3.10.20.90">
    <property type="entry name" value="Phosphatidylinositol 3-kinase Catalytic Subunit, Chain A, domain 1"/>
    <property type="match status" value="1"/>
</dbReference>
<dbReference type="FunFam" id="3.30.1520.10:FF:000006">
    <property type="entry name" value="Phosphatidylinositol 4-phosphate 3-kinase C2 domain-containing subunit alpha"/>
    <property type="match status" value="1"/>
</dbReference>
<evidence type="ECO:0000256" key="7">
    <source>
        <dbReference type="ARBA" id="ARBA00029297"/>
    </source>
</evidence>
<evidence type="ECO:0000256" key="6">
    <source>
        <dbReference type="ARBA" id="ARBA00023985"/>
    </source>
</evidence>
<dbReference type="SMART" id="SM00146">
    <property type="entry name" value="PI3Kc"/>
    <property type="match status" value="1"/>
</dbReference>
<dbReference type="PROSITE" id="PS50290">
    <property type="entry name" value="PI3_4_KINASE_3"/>
    <property type="match status" value="1"/>
</dbReference>
<dbReference type="GO" id="GO:0005886">
    <property type="term" value="C:plasma membrane"/>
    <property type="evidence" value="ECO:0007669"/>
    <property type="project" value="TreeGrafter"/>
</dbReference>
<dbReference type="PROSITE" id="PS00916">
    <property type="entry name" value="PI3_4_KINASE_2"/>
    <property type="match status" value="1"/>
</dbReference>
<dbReference type="SUPFAM" id="SSF48371">
    <property type="entry name" value="ARM repeat"/>
    <property type="match status" value="1"/>
</dbReference>
<evidence type="ECO:0000259" key="10">
    <source>
        <dbReference type="PROSITE" id="PS50004"/>
    </source>
</evidence>
<dbReference type="Gene3D" id="3.30.1520.10">
    <property type="entry name" value="Phox-like domain"/>
    <property type="match status" value="1"/>
</dbReference>
<dbReference type="InterPro" id="IPR036940">
    <property type="entry name" value="PI3/4_kinase_cat_sf"/>
</dbReference>
<evidence type="ECO:0000259" key="15">
    <source>
        <dbReference type="PROSITE" id="PS51547"/>
    </source>
</evidence>
<reference evidence="16" key="1">
    <citation type="submission" date="2020-07" db="EMBL/GenBank/DDBJ databases">
        <title>The High-quality genome of the commercially important snow crab, Chionoecetes opilio.</title>
        <authorList>
            <person name="Jeong J.-H."/>
            <person name="Ryu S."/>
        </authorList>
    </citation>
    <scope>NUCLEOTIDE SEQUENCE</scope>
    <source>
        <strain evidence="16">MADBK_172401_WGS</strain>
        <tissue evidence="16">Digestive gland</tissue>
    </source>
</reference>
<feature type="domain" description="PI3K-RBD" evidence="14">
    <location>
        <begin position="580"/>
        <end position="664"/>
    </location>
</feature>
<dbReference type="SUPFAM" id="SSF56112">
    <property type="entry name" value="Protein kinase-like (PK-like)"/>
    <property type="match status" value="1"/>
</dbReference>
<evidence type="ECO:0000259" key="11">
    <source>
        <dbReference type="PROSITE" id="PS50195"/>
    </source>
</evidence>
<dbReference type="Pfam" id="PF00787">
    <property type="entry name" value="PX"/>
    <property type="match status" value="1"/>
</dbReference>
<feature type="region of interest" description="Disordered" evidence="9">
    <location>
        <begin position="127"/>
        <end position="150"/>
    </location>
</feature>
<dbReference type="FunFam" id="1.25.40.70:FF:000014">
    <property type="entry name" value="Phosphatidylinositol-4-phosphate 3-kinase C2 domain-containing subunit beta"/>
    <property type="match status" value="1"/>
</dbReference>
<feature type="compositionally biased region" description="Polar residues" evidence="9">
    <location>
        <begin position="400"/>
        <end position="413"/>
    </location>
</feature>
<dbReference type="GO" id="GO:0035091">
    <property type="term" value="F:phosphatidylinositol binding"/>
    <property type="evidence" value="ECO:0007669"/>
    <property type="project" value="InterPro"/>
</dbReference>
<sequence>MEDKPPPLPPKMRSVGGGRYTEQDIAKALEEENKAYEKIRREKLGRSQSHRSAPVKENGAQDRPRPQTPTERGSTRTDVKPRPRPSSATTQPTPKPRTFSLTQTQNVDLFPQSQAAAKTRSVSQSSFIAESHSTSVSQSESASSSRLTRSEQDIQEDLISFHSPEKPKNDILTLLHNINANQSAVVPITTSQGMYTISNTYRQSFPSPQPTVRPTPSLSTYQASIAPIAPGSNWSVAGQNGMASYPNYNTSLSSVSSYHSVVRQSNSLSCSLNIKNFQNPGQLVPVTQVLSGSMSAPIITQGCQNMDMNLVLASHLPESPSPSAVCATPTKETPSSASFVGKLSSTPKDDLIDFGKGSVVKNPLVTATKTSLLDVFDPIVLKAKEEENARKRSSSSSSSINQGEENVDPSSVPISKEAQELLSFKSRKSRGDDEMSYYEQVDPFEYMHPGASSTRSDPVYDVYDGLVSPGAVGGETFDIPPPLPPRSAVAEVDIRLQKGTISPKVQRTASQKRRTCKTFDGSSTLCNIHLCKIPALSADNEARAFWDSIRTRRGEYTANDHIGNPGLLHSACLECSIDSKQSIKLTVHYPDRESVTFTCNLDSSVEHVVMHTVCSLELPGESSDYVLKVRGLDEYLSGETVLGEYEYVHSCMKFDEDVVFTLLHADSVKQAYLRTEDDDQTVTDVQVEELMSAGSGDVAHYEQLTIVVETFERELSRLQNSGFLLIDGTPVQDLPSPMRSRKVRQGILDGEEDFPGQRILSTGSLDTSSPDFLKQQLLEAVGCLAAAVNNFLIMYAKAFRVDFTVNKTTDPTNDPQDIRDVRDVREKVSVKVHGLHRLDREWKYDELDLGARINTLPKEGRIVLTLFGLKVIEAESKVEQPQYIREEIGWAAVQCFSFDGHLTQGSFLLTLWPMASDRRLGPAPYSSDHPQVHSCPVLSVELFGIKGEVVFPEVIPLEPTKLEFSSLDVNTQQLLSDIIERDIFTFNKGSAEEREILWEKRHYLHAEPFALAKVLMASHSWDISCLPDLHSIVKNWASPAPADALNLLLPCFPDSVVRARAVEWIRGLGSDELISFLPQLVQAVKHEAWDVSPIAVLLLERALTSPRLAHHLYWLLNQCLPLQTNMGGEREVVSDARYRRRLNLVTRALMAICGKNMENRLLTQEAVLRSLYGTAMSIKDIKDNQRMSKLCRDLEHIHYSLQASPTSLPLSPSMEVAGVDVKNCSYFNSFTVPLKLAFLSSETDTDPIHAIFKVGDDLRQDMLVIQMIRLMDKLWLKEELDLKVVTFNVVPTGDKIGIIELVKDAETLRKIQTEYGVTGSFQDRPIAEWLAKQNPSQLEYQRAVDNFTASCAGYCVATYILGICDRHNDNIMLKTSGHLFHIDFGKFLGDAQKFGSFKRDRTAFVLTSDMAYVINGGEKPSDKFQGFVDLCCRAFNIIRKNGQLLLYLFALMASSGIPGVTWEAVTYVERSLLQDNTNAEAGAMFSRMIQDSLKSWFTQCSVMSVCGVPYRAQQDGKISLVSLYSYQKRYNPNKYYVYILEVERESQREPSYLFRSYREFSEFHQKLCLIFPLARIHSLPKGVQIGRSEVKAVAEKRKLEIELFLATLFDLTAEISHSHLVYTFFHPLLRDQEDTDIHIKKLKNKDSRSSQPPSLPSVSGHVQGQVKVSVQYLRGQLQIMVNHARNLSFISNAQEPSPYVKLYLLPDPHKKTKRKTKITYRMSQDIIKQRVLEISVWSEDKFSENIYLGSSYLHLNALELKEEQCEWLSLEHQRNTATEHTIQHST</sequence>
<feature type="region of interest" description="Disordered" evidence="9">
    <location>
        <begin position="321"/>
        <end position="342"/>
    </location>
</feature>
<dbReference type="Pfam" id="PF00794">
    <property type="entry name" value="PI3K_rbd"/>
    <property type="match status" value="1"/>
</dbReference>
<dbReference type="Gene3D" id="3.30.1010.10">
    <property type="entry name" value="Phosphatidylinositol 3-kinase Catalytic Subunit, Chain A, domain 4"/>
    <property type="match status" value="1"/>
</dbReference>
<dbReference type="SMART" id="SM00145">
    <property type="entry name" value="PI3Ka"/>
    <property type="match status" value="1"/>
</dbReference>
<dbReference type="InterPro" id="IPR001263">
    <property type="entry name" value="PI3K_accessory_dom"/>
</dbReference>
<dbReference type="GO" id="GO:0005524">
    <property type="term" value="F:ATP binding"/>
    <property type="evidence" value="ECO:0007669"/>
    <property type="project" value="UniProtKB-KW"/>
</dbReference>
<dbReference type="Gene3D" id="1.10.1070.11">
    <property type="entry name" value="Phosphatidylinositol 3-/4-kinase, catalytic domain"/>
    <property type="match status" value="1"/>
</dbReference>
<comment type="caution">
    <text evidence="16">The sequence shown here is derived from an EMBL/GenBank/DDBJ whole genome shotgun (WGS) entry which is preliminary data.</text>
</comment>
<dbReference type="GO" id="GO:0043491">
    <property type="term" value="P:phosphatidylinositol 3-kinase/protein kinase B signal transduction"/>
    <property type="evidence" value="ECO:0007669"/>
    <property type="project" value="TreeGrafter"/>
</dbReference>
<dbReference type="PROSITE" id="PS51547">
    <property type="entry name" value="C2_PI3K"/>
    <property type="match status" value="1"/>
</dbReference>
<dbReference type="InterPro" id="IPR018936">
    <property type="entry name" value="PI3/4_kinase_CS"/>
</dbReference>
<dbReference type="Proteomes" id="UP000770661">
    <property type="component" value="Unassembled WGS sequence"/>
</dbReference>
<dbReference type="PROSITE" id="PS50195">
    <property type="entry name" value="PX"/>
    <property type="match status" value="1"/>
</dbReference>
<feature type="compositionally biased region" description="Low complexity" evidence="9">
    <location>
        <begin position="129"/>
        <end position="147"/>
    </location>
</feature>
<protein>
    <submittedName>
        <fullName evidence="16">Phosphatidylinositol 4-phosphate 3-kinase C2 domain-containing subunit alpha</fullName>
    </submittedName>
</protein>
<dbReference type="Gene3D" id="1.25.40.70">
    <property type="entry name" value="Phosphatidylinositol 3-kinase, accessory domain (PIK)"/>
    <property type="match status" value="1"/>
</dbReference>
<feature type="domain" description="PIK helical" evidence="13">
    <location>
        <begin position="961"/>
        <end position="1140"/>
    </location>
</feature>
<dbReference type="GO" id="GO:0016303">
    <property type="term" value="F:1-phosphatidylinositol-3-kinase activity"/>
    <property type="evidence" value="ECO:0007669"/>
    <property type="project" value="UniProtKB-EC"/>
</dbReference>
<comment type="similarity">
    <text evidence="8">Belongs to the PI3/PI4-kinase family.</text>
</comment>
<comment type="catalytic activity">
    <reaction evidence="6">
        <text>a 1,2-diacyl-sn-glycero-3-phospho-(1D-myo-inositol) + ATP = a 1,2-diacyl-sn-glycero-3-phospho-(1D-myo-inositol-3-phosphate) + ADP + H(+)</text>
        <dbReference type="Rhea" id="RHEA:12709"/>
        <dbReference type="ChEBI" id="CHEBI:15378"/>
        <dbReference type="ChEBI" id="CHEBI:30616"/>
        <dbReference type="ChEBI" id="CHEBI:57880"/>
        <dbReference type="ChEBI" id="CHEBI:58088"/>
        <dbReference type="ChEBI" id="CHEBI:456216"/>
        <dbReference type="EC" id="2.7.1.137"/>
    </reaction>
    <physiologicalReaction direction="left-to-right" evidence="6">
        <dbReference type="Rhea" id="RHEA:12710"/>
    </physiologicalReaction>
</comment>
<gene>
    <name evidence="16" type="primary">PIK3C2A</name>
    <name evidence="16" type="ORF">GWK47_016969</name>
</gene>
<keyword evidence="4" id="KW-0067">ATP-binding</keyword>
<evidence type="ECO:0000259" key="12">
    <source>
        <dbReference type="PROSITE" id="PS50290"/>
    </source>
</evidence>
<dbReference type="InterPro" id="IPR000341">
    <property type="entry name" value="PI3K_Ras-bd_dom"/>
</dbReference>
<dbReference type="Pfam" id="PF00792">
    <property type="entry name" value="PI3K_C2"/>
    <property type="match status" value="1"/>
</dbReference>
<keyword evidence="3" id="KW-0418">Kinase</keyword>
<dbReference type="InterPro" id="IPR001683">
    <property type="entry name" value="PX_dom"/>
</dbReference>
<evidence type="ECO:0000256" key="4">
    <source>
        <dbReference type="ARBA" id="ARBA00022840"/>
    </source>
</evidence>
<keyword evidence="5" id="KW-0443">Lipid metabolism</keyword>
<dbReference type="PROSITE" id="PS51545">
    <property type="entry name" value="PIK_HELICAL"/>
    <property type="match status" value="1"/>
</dbReference>
<evidence type="ECO:0000256" key="8">
    <source>
        <dbReference type="PROSITE-ProRule" id="PRU00880"/>
    </source>
</evidence>
<dbReference type="Pfam" id="PF00454">
    <property type="entry name" value="PI3_PI4_kinase"/>
    <property type="match status" value="1"/>
</dbReference>
<dbReference type="GO" id="GO:0016477">
    <property type="term" value="P:cell migration"/>
    <property type="evidence" value="ECO:0007669"/>
    <property type="project" value="TreeGrafter"/>
</dbReference>
<dbReference type="InterPro" id="IPR000403">
    <property type="entry name" value="PI3/4_kinase_cat_dom"/>
</dbReference>
<name>A0A8J4XT04_CHIOP</name>
<dbReference type="InterPro" id="IPR035892">
    <property type="entry name" value="C2_domain_sf"/>
</dbReference>
<dbReference type="InterPro" id="IPR002420">
    <property type="entry name" value="PI3K-type_C2_dom"/>
</dbReference>
<evidence type="ECO:0000259" key="13">
    <source>
        <dbReference type="PROSITE" id="PS51545"/>
    </source>
</evidence>
<dbReference type="GO" id="GO:0035005">
    <property type="term" value="F:1-phosphatidylinositol-4-phosphate 3-kinase activity"/>
    <property type="evidence" value="ECO:0007669"/>
    <property type="project" value="UniProtKB-EC"/>
</dbReference>
<dbReference type="EMBL" id="JACEEZ010021762">
    <property type="protein sequence ID" value="KAG0713110.1"/>
    <property type="molecule type" value="Genomic_DNA"/>
</dbReference>
<dbReference type="InterPro" id="IPR042236">
    <property type="entry name" value="PI3K_accessory_sf"/>
</dbReference>
<dbReference type="FunFam" id="3.30.1010.10:FF:000001">
    <property type="entry name" value="Phosphatidylinositol 4-phosphate 3-kinase C2 domain-containing subunit beta"/>
    <property type="match status" value="1"/>
</dbReference>
<dbReference type="PROSITE" id="PS00915">
    <property type="entry name" value="PI3_4_KINASE_1"/>
    <property type="match status" value="1"/>
</dbReference>
<keyword evidence="17" id="KW-1185">Reference proteome</keyword>
<accession>A0A8J4XT04</accession>
<dbReference type="SUPFAM" id="SSF64268">
    <property type="entry name" value="PX domain"/>
    <property type="match status" value="1"/>
</dbReference>
<evidence type="ECO:0000256" key="2">
    <source>
        <dbReference type="ARBA" id="ARBA00022741"/>
    </source>
</evidence>
<feature type="region of interest" description="Disordered" evidence="9">
    <location>
        <begin position="38"/>
        <end position="99"/>
    </location>
</feature>
<dbReference type="SMART" id="SM00144">
    <property type="entry name" value="PI3K_rbd"/>
    <property type="match status" value="1"/>
</dbReference>
<dbReference type="GO" id="GO:0005737">
    <property type="term" value="C:cytoplasm"/>
    <property type="evidence" value="ECO:0007669"/>
    <property type="project" value="TreeGrafter"/>
</dbReference>
<dbReference type="InterPro" id="IPR036871">
    <property type="entry name" value="PX_dom_sf"/>
</dbReference>
<dbReference type="CDD" id="cd05166">
    <property type="entry name" value="PI3Kc_II"/>
    <property type="match status" value="1"/>
</dbReference>
<dbReference type="PROSITE" id="PS50004">
    <property type="entry name" value="C2"/>
    <property type="match status" value="1"/>
</dbReference>
<evidence type="ECO:0000256" key="9">
    <source>
        <dbReference type="SAM" id="MobiDB-lite"/>
    </source>
</evidence>
<evidence type="ECO:0000313" key="16">
    <source>
        <dbReference type="EMBL" id="KAG0713110.1"/>
    </source>
</evidence>
<dbReference type="GO" id="GO:0048015">
    <property type="term" value="P:phosphatidylinositol-mediated signaling"/>
    <property type="evidence" value="ECO:0007669"/>
    <property type="project" value="TreeGrafter"/>
</dbReference>
<feature type="region of interest" description="Disordered" evidence="9">
    <location>
        <begin position="1"/>
        <end position="24"/>
    </location>
</feature>
<dbReference type="FunFam" id="1.10.1070.11:FF:000001">
    <property type="entry name" value="Phosphatidylinositol 4,5-bisphosphate 3-kinase catalytic subunit"/>
    <property type="match status" value="1"/>
</dbReference>
<dbReference type="Gene3D" id="2.60.40.150">
    <property type="entry name" value="C2 domain"/>
    <property type="match status" value="2"/>
</dbReference>
<dbReference type="OrthoDB" id="67688at2759"/>
<dbReference type="Pfam" id="PF00613">
    <property type="entry name" value="PI3Ka"/>
    <property type="match status" value="1"/>
</dbReference>
<evidence type="ECO:0000256" key="1">
    <source>
        <dbReference type="ARBA" id="ARBA00022679"/>
    </source>
</evidence>
<dbReference type="InterPro" id="IPR016024">
    <property type="entry name" value="ARM-type_fold"/>
</dbReference>
<feature type="domain" description="C2" evidence="10">
    <location>
        <begin position="1662"/>
        <end position="1768"/>
    </location>
</feature>
<dbReference type="PROSITE" id="PS51546">
    <property type="entry name" value="PI3K_RBD"/>
    <property type="match status" value="1"/>
</dbReference>
<feature type="domain" description="C2 PI3K-type" evidence="15">
    <location>
        <begin position="773"/>
        <end position="952"/>
    </location>
</feature>
<feature type="compositionally biased region" description="Polar residues" evidence="9">
    <location>
        <begin position="330"/>
        <end position="342"/>
    </location>
</feature>
<dbReference type="InterPro" id="IPR011009">
    <property type="entry name" value="Kinase-like_dom_sf"/>
</dbReference>
<organism evidence="16 17">
    <name type="scientific">Chionoecetes opilio</name>
    <name type="common">Atlantic snow crab</name>
    <name type="synonym">Cancer opilio</name>
    <dbReference type="NCBI Taxonomy" id="41210"/>
    <lineage>
        <taxon>Eukaryota</taxon>
        <taxon>Metazoa</taxon>
        <taxon>Ecdysozoa</taxon>
        <taxon>Arthropoda</taxon>
        <taxon>Crustacea</taxon>
        <taxon>Multicrustacea</taxon>
        <taxon>Malacostraca</taxon>
        <taxon>Eumalacostraca</taxon>
        <taxon>Eucarida</taxon>
        <taxon>Decapoda</taxon>
        <taxon>Pleocyemata</taxon>
        <taxon>Brachyura</taxon>
        <taxon>Eubrachyura</taxon>
        <taxon>Majoidea</taxon>
        <taxon>Majidae</taxon>
        <taxon>Chionoecetes</taxon>
    </lineage>
</organism>
<dbReference type="SUPFAM" id="SSF54236">
    <property type="entry name" value="Ubiquitin-like"/>
    <property type="match status" value="1"/>
</dbReference>
<dbReference type="InterPro" id="IPR029071">
    <property type="entry name" value="Ubiquitin-like_domsf"/>
</dbReference>
<keyword evidence="2" id="KW-0547">Nucleotide-binding</keyword>
<feature type="compositionally biased region" description="Pro residues" evidence="9">
    <location>
        <begin position="1"/>
        <end position="10"/>
    </location>
</feature>
<evidence type="ECO:0000259" key="14">
    <source>
        <dbReference type="PROSITE" id="PS51546"/>
    </source>
</evidence>
<keyword evidence="1" id="KW-0808">Transferase</keyword>
<feature type="domain" description="PI3K/PI4K catalytic" evidence="12">
    <location>
        <begin position="1220"/>
        <end position="1498"/>
    </location>
</feature>
<dbReference type="GO" id="GO:0005942">
    <property type="term" value="C:phosphatidylinositol 3-kinase complex"/>
    <property type="evidence" value="ECO:0007669"/>
    <property type="project" value="TreeGrafter"/>
</dbReference>
<feature type="region of interest" description="Disordered" evidence="9">
    <location>
        <begin position="386"/>
        <end position="415"/>
    </location>
</feature>
<dbReference type="PANTHER" id="PTHR10048">
    <property type="entry name" value="PHOSPHATIDYLINOSITOL KINASE"/>
    <property type="match status" value="1"/>
</dbReference>
<evidence type="ECO:0000256" key="5">
    <source>
        <dbReference type="ARBA" id="ARBA00023098"/>
    </source>
</evidence>
<dbReference type="Pfam" id="PF00168">
    <property type="entry name" value="C2"/>
    <property type="match status" value="1"/>
</dbReference>